<organism evidence="1 2">
    <name type="scientific">Roseospirillum parvum</name>
    <dbReference type="NCBI Taxonomy" id="83401"/>
    <lineage>
        <taxon>Bacteria</taxon>
        <taxon>Pseudomonadati</taxon>
        <taxon>Pseudomonadota</taxon>
        <taxon>Alphaproteobacteria</taxon>
        <taxon>Rhodospirillales</taxon>
        <taxon>Rhodospirillaceae</taxon>
        <taxon>Roseospirillum</taxon>
    </lineage>
</organism>
<dbReference type="InterPro" id="IPR039556">
    <property type="entry name" value="ICL/PEPM"/>
</dbReference>
<dbReference type="PROSITE" id="PS00161">
    <property type="entry name" value="ISOCITRATE_LYASE"/>
    <property type="match status" value="1"/>
</dbReference>
<dbReference type="Gene3D" id="3.20.20.60">
    <property type="entry name" value="Phosphoenolpyruvate-binding domains"/>
    <property type="match status" value="1"/>
</dbReference>
<dbReference type="AlphaFoldDB" id="A0A1G8ETW7"/>
<dbReference type="CDD" id="cd00377">
    <property type="entry name" value="ICL_PEPM"/>
    <property type="match status" value="1"/>
</dbReference>
<dbReference type="InterPro" id="IPR015813">
    <property type="entry name" value="Pyrv/PenolPyrv_kinase-like_dom"/>
</dbReference>
<sequence length="300" mass="31791">MRTTTKPTTRLRQLIEAPEILVMPGVHDALAARIAEQAGFKALTAGGYASSAALLGRPDTSQLTMTEMAAHYGRLTQAIDIPLFGDGDTGFGNPTNTARTVRAYEQAGLAGMFIEDQVFPKRCGHMAGKAVVDLQTMLAKLAAALEARRDPDFVIMARTDALAVEGLDAAIARGRAFAALGADAVFVEAPRDEAQMARITAEIPVPLMANQVEGGLTPILPPARLQDLGYAFVAYPVAATYAAAHAFRQLYGSLAEHGTAAAMADRMLDFSAFNSLIGLPELRDWEESMLTKARVAGGGD</sequence>
<evidence type="ECO:0000313" key="2">
    <source>
        <dbReference type="Proteomes" id="UP000217076"/>
    </source>
</evidence>
<protein>
    <submittedName>
        <fullName evidence="1">Methylisocitrate lyase</fullName>
    </submittedName>
</protein>
<keyword evidence="1" id="KW-0456">Lyase</keyword>
<keyword evidence="2" id="KW-1185">Reference proteome</keyword>
<dbReference type="OrthoDB" id="9771433at2"/>
<dbReference type="EMBL" id="FNCV01000011">
    <property type="protein sequence ID" value="SDH73351.1"/>
    <property type="molecule type" value="Genomic_DNA"/>
</dbReference>
<dbReference type="Pfam" id="PF13714">
    <property type="entry name" value="PEP_mutase"/>
    <property type="match status" value="1"/>
</dbReference>
<evidence type="ECO:0000313" key="1">
    <source>
        <dbReference type="EMBL" id="SDH73351.1"/>
    </source>
</evidence>
<dbReference type="RefSeq" id="WP_092621191.1">
    <property type="nucleotide sequence ID" value="NZ_FNCV01000011.1"/>
</dbReference>
<reference evidence="2" key="1">
    <citation type="submission" date="2016-10" db="EMBL/GenBank/DDBJ databases">
        <authorList>
            <person name="Varghese N."/>
            <person name="Submissions S."/>
        </authorList>
    </citation>
    <scope>NUCLEOTIDE SEQUENCE [LARGE SCALE GENOMIC DNA]</scope>
    <source>
        <strain evidence="2">930I</strain>
    </source>
</reference>
<dbReference type="Proteomes" id="UP000217076">
    <property type="component" value="Unassembled WGS sequence"/>
</dbReference>
<dbReference type="InterPro" id="IPR018523">
    <property type="entry name" value="Isocitrate_lyase_ph_CS"/>
</dbReference>
<dbReference type="GO" id="GO:0016833">
    <property type="term" value="F:oxo-acid-lyase activity"/>
    <property type="evidence" value="ECO:0007669"/>
    <property type="project" value="UniProtKB-ARBA"/>
</dbReference>
<accession>A0A1G8ETW7</accession>
<dbReference type="PANTHER" id="PTHR42905">
    <property type="entry name" value="PHOSPHOENOLPYRUVATE CARBOXYLASE"/>
    <property type="match status" value="1"/>
</dbReference>
<gene>
    <name evidence="1" type="ORF">SAMN05421742_11137</name>
</gene>
<proteinExistence type="predicted"/>
<dbReference type="PANTHER" id="PTHR42905:SF5">
    <property type="entry name" value="CARBOXYVINYL-CARBOXYPHOSPHONATE PHOSPHORYLMUTASE, CHLOROPLASTIC"/>
    <property type="match status" value="1"/>
</dbReference>
<dbReference type="SUPFAM" id="SSF51621">
    <property type="entry name" value="Phosphoenolpyruvate/pyruvate domain"/>
    <property type="match status" value="1"/>
</dbReference>
<dbReference type="STRING" id="83401.SAMN05421742_11137"/>
<dbReference type="InterPro" id="IPR040442">
    <property type="entry name" value="Pyrv_kinase-like_dom_sf"/>
</dbReference>
<name>A0A1G8ETW7_9PROT</name>